<organism evidence="1 2">
    <name type="scientific">Caldimonas brevitalea</name>
    <dbReference type="NCBI Taxonomy" id="413882"/>
    <lineage>
        <taxon>Bacteria</taxon>
        <taxon>Pseudomonadati</taxon>
        <taxon>Pseudomonadota</taxon>
        <taxon>Betaproteobacteria</taxon>
        <taxon>Burkholderiales</taxon>
        <taxon>Sphaerotilaceae</taxon>
        <taxon>Caldimonas</taxon>
    </lineage>
</organism>
<dbReference type="STRING" id="413882.AAW51_0639"/>
<proteinExistence type="predicted"/>
<dbReference type="Pfam" id="PF06945">
    <property type="entry name" value="DUF1289"/>
    <property type="match status" value="1"/>
</dbReference>
<sequence>MPILITASPCIGTCKSNKRGICKGCGRTDREIERWKSLSAENRHDINMRLLATQGKQVRQKLLKPIARTAEQDGLA</sequence>
<name>A0A0G3BLD4_9BURK</name>
<evidence type="ECO:0000313" key="1">
    <source>
        <dbReference type="EMBL" id="AKJ27330.1"/>
    </source>
</evidence>
<dbReference type="OrthoDB" id="8911262at2"/>
<dbReference type="PANTHER" id="PTHR35175">
    <property type="entry name" value="DUF1289 DOMAIN-CONTAINING PROTEIN"/>
    <property type="match status" value="1"/>
</dbReference>
<dbReference type="PANTHER" id="PTHR35175:SF2">
    <property type="entry name" value="DUF1289 DOMAIN-CONTAINING PROTEIN"/>
    <property type="match status" value="1"/>
</dbReference>
<dbReference type="Proteomes" id="UP000035352">
    <property type="component" value="Chromosome"/>
</dbReference>
<keyword evidence="2" id="KW-1185">Reference proteome</keyword>
<dbReference type="EMBL" id="CP011371">
    <property type="protein sequence ID" value="AKJ27330.1"/>
    <property type="molecule type" value="Genomic_DNA"/>
</dbReference>
<protein>
    <recommendedName>
        <fullName evidence="3">DUF1289 domain-containing protein</fullName>
    </recommendedName>
</protein>
<dbReference type="AlphaFoldDB" id="A0A0G3BLD4"/>
<dbReference type="InterPro" id="IPR010710">
    <property type="entry name" value="DUF1289"/>
</dbReference>
<dbReference type="RefSeq" id="WP_047193458.1">
    <property type="nucleotide sequence ID" value="NZ_CP011371.1"/>
</dbReference>
<evidence type="ECO:0008006" key="3">
    <source>
        <dbReference type="Google" id="ProtNLM"/>
    </source>
</evidence>
<accession>A0A0G3BLD4</accession>
<gene>
    <name evidence="1" type="ORF">AAW51_0639</name>
</gene>
<reference evidence="1 2" key="1">
    <citation type="submission" date="2015-05" db="EMBL/GenBank/DDBJ databases">
        <authorList>
            <person name="Tang B."/>
            <person name="Yu Y."/>
        </authorList>
    </citation>
    <scope>NUCLEOTIDE SEQUENCE [LARGE SCALE GENOMIC DNA]</scope>
    <source>
        <strain evidence="1 2">DSM 7029</strain>
    </source>
</reference>
<evidence type="ECO:0000313" key="2">
    <source>
        <dbReference type="Proteomes" id="UP000035352"/>
    </source>
</evidence>
<dbReference type="KEGG" id="pbh:AAW51_0639"/>